<name>G7GND7_9ACTN</name>
<dbReference type="AlphaFoldDB" id="G7GND7"/>
<accession>G7GND7</accession>
<evidence type="ECO:0000256" key="1">
    <source>
        <dbReference type="SAM" id="MobiDB-lite"/>
    </source>
</evidence>
<keyword evidence="3" id="KW-1185">Reference proteome</keyword>
<proteinExistence type="predicted"/>
<dbReference type="EMBL" id="BAED01000026">
    <property type="protein sequence ID" value="GAB05112.1"/>
    <property type="molecule type" value="Genomic_DNA"/>
</dbReference>
<evidence type="ECO:0000313" key="2">
    <source>
        <dbReference type="EMBL" id="GAB05112.1"/>
    </source>
</evidence>
<protein>
    <submittedName>
        <fullName evidence="2">Uncharacterized protein</fullName>
    </submittedName>
</protein>
<evidence type="ECO:0000313" key="3">
    <source>
        <dbReference type="Proteomes" id="UP000006023"/>
    </source>
</evidence>
<feature type="non-terminal residue" evidence="2">
    <location>
        <position position="1"/>
    </location>
</feature>
<sequence>GRPVTPVSALWAVAAPTGPQVALLGALADAGERVPEVAGRFTMPSGVAGPSGVTGPSEVAGPTGVSGPPGAGGGGRDDEERLRIGLLRTMDRWGVELAIRAATDGYSAAGQIEALLHTASGIRSLADVIAGRASAVAGARTRALAVAAERIAARGIERAAAETLLADLGRAG</sequence>
<reference evidence="2 3" key="1">
    <citation type="submission" date="2011-11" db="EMBL/GenBank/DDBJ databases">
        <title>Whole genome shotgun sequence of Gordonia amarae NBRC 15530.</title>
        <authorList>
            <person name="Takarada H."/>
            <person name="Hosoyama A."/>
            <person name="Tsuchikane K."/>
            <person name="Katsumata H."/>
            <person name="Yamazaki S."/>
            <person name="Fujita N."/>
        </authorList>
    </citation>
    <scope>NUCLEOTIDE SEQUENCE [LARGE SCALE GENOMIC DNA]</scope>
    <source>
        <strain evidence="2 3">NBRC 15530</strain>
    </source>
</reference>
<comment type="caution">
    <text evidence="2">The sequence shown here is derived from an EMBL/GenBank/DDBJ whole genome shotgun (WGS) entry which is preliminary data.</text>
</comment>
<organism evidence="2 3">
    <name type="scientific">Gordonia amarae NBRC 15530</name>
    <dbReference type="NCBI Taxonomy" id="1075090"/>
    <lineage>
        <taxon>Bacteria</taxon>
        <taxon>Bacillati</taxon>
        <taxon>Actinomycetota</taxon>
        <taxon>Actinomycetes</taxon>
        <taxon>Mycobacteriales</taxon>
        <taxon>Gordoniaceae</taxon>
        <taxon>Gordonia</taxon>
    </lineage>
</organism>
<dbReference type="Proteomes" id="UP000006023">
    <property type="component" value="Unassembled WGS sequence"/>
</dbReference>
<gene>
    <name evidence="2" type="ORF">GOAMR_26_00855</name>
</gene>
<feature type="region of interest" description="Disordered" evidence="1">
    <location>
        <begin position="45"/>
        <end position="78"/>
    </location>
</feature>